<feature type="compositionally biased region" description="Polar residues" evidence="1">
    <location>
        <begin position="1007"/>
        <end position="1017"/>
    </location>
</feature>
<feature type="compositionally biased region" description="Basic and acidic residues" evidence="1">
    <location>
        <begin position="431"/>
        <end position="443"/>
    </location>
</feature>
<feature type="compositionally biased region" description="Polar residues" evidence="1">
    <location>
        <begin position="539"/>
        <end position="554"/>
    </location>
</feature>
<dbReference type="EMBL" id="ML995477">
    <property type="protein sequence ID" value="KAF2145477.1"/>
    <property type="molecule type" value="Genomic_DNA"/>
</dbReference>
<protein>
    <submittedName>
        <fullName evidence="2">Uncharacterized protein</fullName>
    </submittedName>
</protein>
<sequence>MKTVPTLCASATVVGVSTAGLAIGRPDPPPPLPPPPPTAFPPASRSRLDRAPRSRPHTSYAVPDSCPLNPDGASNSRPNNERPSSMLRRPRRMTVEGAGSQLHSVMDNGNGRRSVVEDQAGFEVPDNSLRARPSWVKRLSIVSLSQASTRTSNASPLPPSPGFPPYANGSMPLSHDGSTVSMIGNAPPPPLPSNKLVKHSNPARNTDGSEQQTARSKRSTLRRPTTSHQRSATLQQRPTFLNSLADRFEYYGGNPFSREGSDGSWRQYFTPKVKGQGRRRGLSGSGDAKILTRIIPNEKHQPTLILANAVAAPTLEMEDSASQLGEDDSDYAFSRPQTPAYLNAVPLGPTPLAFPDNPADAPSRNDGATVDGRTRHSFSISDIFGTLPNSKKSRDRRSFPVSRLIRRDSKKIANVSITPIGHDNGTMAEGISERPPFHRRDTSDPIICREIYTSHSSHTGSNADISFGESSRPLSSPMPDSRTVSLDISSFVPSREPSQSASQSESLLPSPQGHMSPSARPLSHRPASPSGAPIRPSRYSMTPSEQTSTLVGSDSETRGLGSGDDEDFDFQSDTLFDSLRTRGTRASSGARGPRIETIFDESPPQLKRKLSSLRDLLPKGSFPEPDKLSVAEEEESLSTPIRNKNDRSTTGSPTPRNKSNVGFSAEIPSSPPKPLSLGTLEWDNAADEDDEGGRWSFDNESDWDAREERASSMQFATPLSLKRNNPVVLGSSPISMVTARNLATDHLDKDARSSIFDWSEPAADMSSGTRTPPRPKTVHGKKDANARGSRSAGRRVPSGLHARSQSVPVVPDVDGKRNPPITNKFGTWGVGSKGVTEDWNDDFDFSACPEGDENEESGLGSLTMVVPNNIREQQNNVLANIELLREWGLLIEELKELRSRAGVLDILDGQFTGMWQEVDAMVDLADQEADEPPMIPRLSRASSPSFDVGAFDEDPAAAPSLNCQKSFSVLRARRESFGNGGSPALSQSARSGRRKSILGLTEDIFSCPSTDTPTSQDVPPLANRPRKNSEAIARSVIEALQNRKNGPNPLSPQSATPAKKLPFDTATLKHIVPYVSGLTRRAKEAVRETEHLYSSPIASPIYPDPTLNIFKDQVDGSPSSRRSRLSRFELSTENLQSKENELVTPMKLMTVM</sequence>
<feature type="compositionally biased region" description="Low complexity" evidence="1">
    <location>
        <begin position="786"/>
        <end position="795"/>
    </location>
</feature>
<feature type="region of interest" description="Disordered" evidence="1">
    <location>
        <begin position="415"/>
        <end position="710"/>
    </location>
</feature>
<dbReference type="OrthoDB" id="5346713at2759"/>
<keyword evidence="3" id="KW-1185">Reference proteome</keyword>
<feature type="region of interest" description="Disordered" evidence="1">
    <location>
        <begin position="342"/>
        <end position="374"/>
    </location>
</feature>
<dbReference type="Proteomes" id="UP000799438">
    <property type="component" value="Unassembled WGS sequence"/>
</dbReference>
<organism evidence="2 3">
    <name type="scientific">Aplosporella prunicola CBS 121167</name>
    <dbReference type="NCBI Taxonomy" id="1176127"/>
    <lineage>
        <taxon>Eukaryota</taxon>
        <taxon>Fungi</taxon>
        <taxon>Dikarya</taxon>
        <taxon>Ascomycota</taxon>
        <taxon>Pezizomycotina</taxon>
        <taxon>Dothideomycetes</taxon>
        <taxon>Dothideomycetes incertae sedis</taxon>
        <taxon>Botryosphaeriales</taxon>
        <taxon>Aplosporellaceae</taxon>
        <taxon>Aplosporella</taxon>
    </lineage>
</organism>
<feature type="compositionally biased region" description="Polar residues" evidence="1">
    <location>
        <begin position="146"/>
        <end position="155"/>
    </location>
</feature>
<dbReference type="RefSeq" id="XP_033401189.1">
    <property type="nucleotide sequence ID" value="XM_033535168.1"/>
</dbReference>
<evidence type="ECO:0000256" key="1">
    <source>
        <dbReference type="SAM" id="MobiDB-lite"/>
    </source>
</evidence>
<feature type="region of interest" description="Disordered" evidence="1">
    <location>
        <begin position="20"/>
        <end position="91"/>
    </location>
</feature>
<proteinExistence type="predicted"/>
<name>A0A6A6BRN5_9PEZI</name>
<evidence type="ECO:0000313" key="2">
    <source>
        <dbReference type="EMBL" id="KAF2145477.1"/>
    </source>
</evidence>
<feature type="compositionally biased region" description="Polar residues" evidence="1">
    <location>
        <begin position="453"/>
        <end position="474"/>
    </location>
</feature>
<accession>A0A6A6BRN5</accession>
<dbReference type="GeneID" id="54292662"/>
<feature type="region of interest" description="Disordered" evidence="1">
    <location>
        <begin position="1005"/>
        <end position="1028"/>
    </location>
</feature>
<feature type="compositionally biased region" description="Polar residues" evidence="1">
    <location>
        <begin position="202"/>
        <end position="214"/>
    </location>
</feature>
<feature type="compositionally biased region" description="Polar residues" evidence="1">
    <location>
        <begin position="637"/>
        <end position="662"/>
    </location>
</feature>
<feature type="compositionally biased region" description="Pro residues" evidence="1">
    <location>
        <begin position="26"/>
        <end position="40"/>
    </location>
</feature>
<feature type="region of interest" description="Disordered" evidence="1">
    <location>
        <begin position="383"/>
        <end position="402"/>
    </location>
</feature>
<feature type="compositionally biased region" description="Polar residues" evidence="1">
    <location>
        <begin position="482"/>
        <end position="515"/>
    </location>
</feature>
<feature type="compositionally biased region" description="Low complexity" evidence="1">
    <location>
        <begin position="74"/>
        <end position="87"/>
    </location>
</feature>
<gene>
    <name evidence="2" type="ORF">K452DRAFT_120395</name>
</gene>
<evidence type="ECO:0000313" key="3">
    <source>
        <dbReference type="Proteomes" id="UP000799438"/>
    </source>
</evidence>
<dbReference type="AlphaFoldDB" id="A0A6A6BRN5"/>
<feature type="region of interest" description="Disordered" evidence="1">
    <location>
        <begin position="146"/>
        <end position="237"/>
    </location>
</feature>
<feature type="region of interest" description="Disordered" evidence="1">
    <location>
        <begin position="758"/>
        <end position="829"/>
    </location>
</feature>
<reference evidence="2" key="1">
    <citation type="journal article" date="2020" name="Stud. Mycol.">
        <title>101 Dothideomycetes genomes: a test case for predicting lifestyles and emergence of pathogens.</title>
        <authorList>
            <person name="Haridas S."/>
            <person name="Albert R."/>
            <person name="Binder M."/>
            <person name="Bloem J."/>
            <person name="Labutti K."/>
            <person name="Salamov A."/>
            <person name="Andreopoulos B."/>
            <person name="Baker S."/>
            <person name="Barry K."/>
            <person name="Bills G."/>
            <person name="Bluhm B."/>
            <person name="Cannon C."/>
            <person name="Castanera R."/>
            <person name="Culley D."/>
            <person name="Daum C."/>
            <person name="Ezra D."/>
            <person name="Gonzalez J."/>
            <person name="Henrissat B."/>
            <person name="Kuo A."/>
            <person name="Liang C."/>
            <person name="Lipzen A."/>
            <person name="Lutzoni F."/>
            <person name="Magnuson J."/>
            <person name="Mondo S."/>
            <person name="Nolan M."/>
            <person name="Ohm R."/>
            <person name="Pangilinan J."/>
            <person name="Park H.-J."/>
            <person name="Ramirez L."/>
            <person name="Alfaro M."/>
            <person name="Sun H."/>
            <person name="Tritt A."/>
            <person name="Yoshinaga Y."/>
            <person name="Zwiers L.-H."/>
            <person name="Turgeon B."/>
            <person name="Goodwin S."/>
            <person name="Spatafora J."/>
            <person name="Crous P."/>
            <person name="Grigoriev I."/>
        </authorList>
    </citation>
    <scope>NUCLEOTIDE SEQUENCE</scope>
    <source>
        <strain evidence="2">CBS 121167</strain>
    </source>
</reference>
<feature type="compositionally biased region" description="Polar residues" evidence="1">
    <location>
        <begin position="222"/>
        <end position="237"/>
    </location>
</feature>